<keyword evidence="4" id="KW-1185">Reference proteome</keyword>
<evidence type="ECO:0000313" key="3">
    <source>
        <dbReference type="EMBL" id="KAK7551424.1"/>
    </source>
</evidence>
<feature type="signal peptide" evidence="2">
    <location>
        <begin position="1"/>
        <end position="26"/>
    </location>
</feature>
<comment type="caution">
    <text evidence="3">The sequence shown here is derived from an EMBL/GenBank/DDBJ whole genome shotgun (WGS) entry which is preliminary data.</text>
</comment>
<feature type="chain" id="PRO_5046655216" evidence="2">
    <location>
        <begin position="27"/>
        <end position="169"/>
    </location>
</feature>
<accession>A0ABR1MJP7</accession>
<dbReference type="Proteomes" id="UP001365128">
    <property type="component" value="Unassembled WGS sequence"/>
</dbReference>
<evidence type="ECO:0000256" key="1">
    <source>
        <dbReference type="SAM" id="MobiDB-lite"/>
    </source>
</evidence>
<sequence>MCPLPSALPSLPLQFLFLIIHTSTKGNENSQPASQPAISHSPHQISAHVISMNSMSPPRRRGVAELCDTSALAGKRAASSYKPLAARRSPLPALDGESGGFGWSGTGNGSASASVRAKLIQTDRQTDSHQCARFTTPPPPSWMDGMNGEIRAAFAISCAVVTGWSAMPC</sequence>
<reference evidence="3 4" key="1">
    <citation type="submission" date="2024-04" db="EMBL/GenBank/DDBJ databases">
        <title>Phyllosticta paracitricarpa is synonymous to the EU quarantine fungus P. citricarpa based on phylogenomic analyses.</title>
        <authorList>
            <consortium name="Lawrence Berkeley National Laboratory"/>
            <person name="Van Ingen-Buijs V.A."/>
            <person name="Van Westerhoven A.C."/>
            <person name="Haridas S."/>
            <person name="Skiadas P."/>
            <person name="Martin F."/>
            <person name="Groenewald J.Z."/>
            <person name="Crous P.W."/>
            <person name="Seidl M.F."/>
        </authorList>
    </citation>
    <scope>NUCLEOTIDE SEQUENCE [LARGE SCALE GENOMIC DNA]</scope>
    <source>
        <strain evidence="3 4">CBS 122670</strain>
    </source>
</reference>
<keyword evidence="2" id="KW-0732">Signal</keyword>
<protein>
    <submittedName>
        <fullName evidence="3">Uncharacterized protein</fullName>
    </submittedName>
</protein>
<organism evidence="3 4">
    <name type="scientific">Phyllosticta citricarpa</name>
    <dbReference type="NCBI Taxonomy" id="55181"/>
    <lineage>
        <taxon>Eukaryota</taxon>
        <taxon>Fungi</taxon>
        <taxon>Dikarya</taxon>
        <taxon>Ascomycota</taxon>
        <taxon>Pezizomycotina</taxon>
        <taxon>Dothideomycetes</taxon>
        <taxon>Dothideomycetes incertae sedis</taxon>
        <taxon>Botryosphaeriales</taxon>
        <taxon>Phyllostictaceae</taxon>
        <taxon>Phyllosticta</taxon>
    </lineage>
</organism>
<evidence type="ECO:0000256" key="2">
    <source>
        <dbReference type="SAM" id="SignalP"/>
    </source>
</evidence>
<proteinExistence type="predicted"/>
<feature type="region of interest" description="Disordered" evidence="1">
    <location>
        <begin position="122"/>
        <end position="142"/>
    </location>
</feature>
<name>A0ABR1MJP7_9PEZI</name>
<gene>
    <name evidence="3" type="ORF">IWX46DRAFT_578709</name>
</gene>
<evidence type="ECO:0000313" key="4">
    <source>
        <dbReference type="Proteomes" id="UP001365128"/>
    </source>
</evidence>
<dbReference type="EMBL" id="JBBPDW010000006">
    <property type="protein sequence ID" value="KAK7551424.1"/>
    <property type="molecule type" value="Genomic_DNA"/>
</dbReference>